<evidence type="ECO:0000259" key="3">
    <source>
        <dbReference type="Pfam" id="PF00144"/>
    </source>
</evidence>
<feature type="domain" description="Beta-lactamase-related" evidence="3">
    <location>
        <begin position="8"/>
        <end position="390"/>
    </location>
</feature>
<reference evidence="4 5" key="1">
    <citation type="submission" date="2017-12" db="EMBL/GenBank/DDBJ databases">
        <title>The whole genome sequence of the Acidipropionibacterium virtanenii sp. nov. type strain JS278.</title>
        <authorList>
            <person name="Laine P."/>
            <person name="Deptula P."/>
            <person name="Varmanen P."/>
            <person name="Auvinen P."/>
        </authorList>
    </citation>
    <scope>NUCLEOTIDE SEQUENCE [LARGE SCALE GENOMIC DNA]</scope>
    <source>
        <strain evidence="4 5">JS278</strain>
    </source>
</reference>
<dbReference type="KEGG" id="acij:JS278_02167"/>
<dbReference type="AlphaFoldDB" id="A0A344UVM1"/>
<dbReference type="SUPFAM" id="SSF56601">
    <property type="entry name" value="beta-lactamase/transpeptidase-like"/>
    <property type="match status" value="1"/>
</dbReference>
<dbReference type="GO" id="GO:0016787">
    <property type="term" value="F:hydrolase activity"/>
    <property type="evidence" value="ECO:0007669"/>
    <property type="project" value="UniProtKB-KW"/>
</dbReference>
<dbReference type="RefSeq" id="WP_114045211.1">
    <property type="nucleotide sequence ID" value="NZ_CP025198.1"/>
</dbReference>
<dbReference type="PANTHER" id="PTHR43283:SF11">
    <property type="entry name" value="BETA-LACTAMASE-RELATED DOMAIN-CONTAINING PROTEIN"/>
    <property type="match status" value="1"/>
</dbReference>
<name>A0A344UVM1_9ACTN</name>
<feature type="region of interest" description="Disordered" evidence="2">
    <location>
        <begin position="233"/>
        <end position="257"/>
    </location>
</feature>
<organism evidence="4 5">
    <name type="scientific">Acidipropionibacterium virtanenii</name>
    <dbReference type="NCBI Taxonomy" id="2057246"/>
    <lineage>
        <taxon>Bacteria</taxon>
        <taxon>Bacillati</taxon>
        <taxon>Actinomycetota</taxon>
        <taxon>Actinomycetes</taxon>
        <taxon>Propionibacteriales</taxon>
        <taxon>Propionibacteriaceae</taxon>
        <taxon>Acidipropionibacterium</taxon>
    </lineage>
</organism>
<dbReference type="InterPro" id="IPR050789">
    <property type="entry name" value="Diverse_Enzym_Activities"/>
</dbReference>
<sequence>MSDWSALDRYLDDQAAERTSASLVVVRSTGTVHRHVCGDSLRYTTVPGRPHAVELPVERRVPATAATLYDLASNTKMWATNLALMILVDAGRLDLERPVHTVEGWSGFTAGGLEKVRIVDLLRHDAGLTADPRYFDPRAHDPGAGLYCSGTPQHPVPRSRIIDVICRTPPQRPPGTGYLYSDLDYMILGLVVEQLTGRRLDDFLESGPYHRLGLRRTVFNPLDKGLDVEEMAATEPEGNSRGGSVDYGRAPDGSPAPIRRYTLRGQVHDEKAWYCMGGVSGHAGLFTDADELAVLLRLGLGEGVLDGEQIIRPATWRRFAAPQGSDPAARRASSHGLGWRVAPAEGPPYPPFGPSPTPGSIGHTGWTGTLTLVDRDKDLAIGLMTGARHRLGTEVGADRPVGYRDVVDLVYRALGERGSVM</sequence>
<gene>
    <name evidence="4" type="ORF">JS278_02167</name>
</gene>
<dbReference type="InterPro" id="IPR001466">
    <property type="entry name" value="Beta-lactam-related"/>
</dbReference>
<dbReference type="Gene3D" id="3.40.710.10">
    <property type="entry name" value="DD-peptidase/beta-lactamase superfamily"/>
    <property type="match status" value="1"/>
</dbReference>
<dbReference type="PANTHER" id="PTHR43283">
    <property type="entry name" value="BETA-LACTAMASE-RELATED"/>
    <property type="match status" value="1"/>
</dbReference>
<dbReference type="Pfam" id="PF00144">
    <property type="entry name" value="Beta-lactamase"/>
    <property type="match status" value="1"/>
</dbReference>
<evidence type="ECO:0000313" key="4">
    <source>
        <dbReference type="EMBL" id="AXE39319.1"/>
    </source>
</evidence>
<dbReference type="Proteomes" id="UP000251995">
    <property type="component" value="Chromosome"/>
</dbReference>
<keyword evidence="5" id="KW-1185">Reference proteome</keyword>
<evidence type="ECO:0000256" key="1">
    <source>
        <dbReference type="ARBA" id="ARBA00022801"/>
    </source>
</evidence>
<protein>
    <recommendedName>
        <fullName evidence="3">Beta-lactamase-related domain-containing protein</fullName>
    </recommendedName>
</protein>
<dbReference type="InterPro" id="IPR012338">
    <property type="entry name" value="Beta-lactam/transpept-like"/>
</dbReference>
<accession>A0A344UVM1</accession>
<proteinExistence type="predicted"/>
<evidence type="ECO:0000256" key="2">
    <source>
        <dbReference type="SAM" id="MobiDB-lite"/>
    </source>
</evidence>
<evidence type="ECO:0000313" key="5">
    <source>
        <dbReference type="Proteomes" id="UP000251995"/>
    </source>
</evidence>
<dbReference type="EMBL" id="CP025198">
    <property type="protein sequence ID" value="AXE39319.1"/>
    <property type="molecule type" value="Genomic_DNA"/>
</dbReference>
<keyword evidence="1" id="KW-0378">Hydrolase</keyword>
<dbReference type="OrthoDB" id="9809635at2"/>